<dbReference type="AlphaFoldDB" id="O58881"/>
<evidence type="ECO:0000313" key="1">
    <source>
        <dbReference type="EMBL" id="BAA30254.1"/>
    </source>
</evidence>
<gene>
    <name evidence="1" type="ordered locus">PH1154</name>
</gene>
<keyword evidence="2" id="KW-1185">Reference proteome</keyword>
<proteinExistence type="predicted"/>
<dbReference type="EMBL" id="BA000001">
    <property type="protein sequence ID" value="BAA30254.1"/>
    <property type="molecule type" value="Genomic_DNA"/>
</dbReference>
<sequence length="109" mass="13090">MRIKVFPFCLERFQVFKLLQHFKCLFYSIYSTFRTSPMGFLSIHFKVGFNVSGVCYMDFQVGRLKYYRHLRPIPLHEESASPPSFFLVAHEHYTNVQIFPFFSQLLKHK</sequence>
<name>O58881_PYRHO</name>
<organism evidence="1 2">
    <name type="scientific">Pyrococcus horikoshii (strain ATCC 700860 / DSM 12428 / JCM 9974 / NBRC 100139 / OT-3)</name>
    <dbReference type="NCBI Taxonomy" id="70601"/>
    <lineage>
        <taxon>Archaea</taxon>
        <taxon>Methanobacteriati</taxon>
        <taxon>Methanobacteriota</taxon>
        <taxon>Thermococci</taxon>
        <taxon>Thermococcales</taxon>
        <taxon>Thermococcaceae</taxon>
        <taxon>Pyrococcus</taxon>
    </lineage>
</organism>
<protein>
    <submittedName>
        <fullName evidence="1">Uncharacterized protein</fullName>
    </submittedName>
</protein>
<accession>O58881</accession>
<evidence type="ECO:0000313" key="2">
    <source>
        <dbReference type="Proteomes" id="UP000000752"/>
    </source>
</evidence>
<dbReference type="KEGG" id="pho:PH1154"/>
<dbReference type="Proteomes" id="UP000000752">
    <property type="component" value="Chromosome"/>
</dbReference>
<reference evidence="1 2" key="1">
    <citation type="journal article" date="1998" name="DNA Res.">
        <title>Complete sequence and gene organization of the genome of a hyper-thermophilic archaebacterium, Pyrococcus horikoshii OT3.</title>
        <authorList>
            <person name="Kawarabayasi Y."/>
            <person name="Sawada M."/>
            <person name="Horikawa H."/>
            <person name="Haikawa Y."/>
            <person name="Hino Y."/>
            <person name="Yamamoto S."/>
            <person name="Sekine M."/>
            <person name="Baba S."/>
            <person name="Kosugi H."/>
            <person name="Hosoyama A."/>
            <person name="Nagai Y."/>
            <person name="Sakai M."/>
            <person name="Ogura K."/>
            <person name="Otuka R."/>
            <person name="Nakazawa H."/>
            <person name="Takamiya M."/>
            <person name="Ohfuku Y."/>
            <person name="Funahashi T."/>
            <person name="Tanaka T."/>
            <person name="Kudoh Y."/>
            <person name="Yamazaki J."/>
            <person name="Kushida N."/>
            <person name="Oguchi A."/>
            <person name="Aoki K."/>
            <person name="Nakamura Y."/>
            <person name="Robb T.F."/>
            <person name="Horikoshi K."/>
            <person name="Masuchi Y."/>
            <person name="Shizuya H."/>
            <person name="Kikuchi H."/>
        </authorList>
    </citation>
    <scope>NUCLEOTIDE SEQUENCE [LARGE SCALE GENOMIC DNA]</scope>
    <source>
        <strain evidence="2">ATCC 700860 / DSM 12428 / JCM 9974 / NBRC 100139 / OT-3</strain>
    </source>
</reference>
<dbReference type="EnsemblBacteria" id="BAA30254">
    <property type="protein sequence ID" value="BAA30254"/>
    <property type="gene ID" value="BAA30254"/>
</dbReference>
<dbReference type="PIR" id="D71057">
    <property type="entry name" value="D71057"/>
</dbReference>